<organism evidence="2">
    <name type="scientific">Tanacetum cinerariifolium</name>
    <name type="common">Dalmatian daisy</name>
    <name type="synonym">Chrysanthemum cinerariifolium</name>
    <dbReference type="NCBI Taxonomy" id="118510"/>
    <lineage>
        <taxon>Eukaryota</taxon>
        <taxon>Viridiplantae</taxon>
        <taxon>Streptophyta</taxon>
        <taxon>Embryophyta</taxon>
        <taxon>Tracheophyta</taxon>
        <taxon>Spermatophyta</taxon>
        <taxon>Magnoliopsida</taxon>
        <taxon>eudicotyledons</taxon>
        <taxon>Gunneridae</taxon>
        <taxon>Pentapetalae</taxon>
        <taxon>asterids</taxon>
        <taxon>campanulids</taxon>
        <taxon>Asterales</taxon>
        <taxon>Asteraceae</taxon>
        <taxon>Asteroideae</taxon>
        <taxon>Anthemideae</taxon>
        <taxon>Anthemidinae</taxon>
        <taxon>Tanacetum</taxon>
    </lineage>
</organism>
<accession>A0A699V5M0</accession>
<reference evidence="2" key="1">
    <citation type="journal article" date="2019" name="Sci. Rep.">
        <title>Draft genome of Tanacetum cinerariifolium, the natural source of mosquito coil.</title>
        <authorList>
            <person name="Yamashiro T."/>
            <person name="Shiraishi A."/>
            <person name="Satake H."/>
            <person name="Nakayama K."/>
        </authorList>
    </citation>
    <scope>NUCLEOTIDE SEQUENCE</scope>
</reference>
<proteinExistence type="predicted"/>
<dbReference type="AlphaFoldDB" id="A0A699V5M0"/>
<dbReference type="Pfam" id="PF07727">
    <property type="entry name" value="RVT_2"/>
    <property type="match status" value="1"/>
</dbReference>
<feature type="domain" description="Reverse transcriptase Ty1/copia-type" evidence="1">
    <location>
        <begin position="14"/>
        <end position="67"/>
    </location>
</feature>
<name>A0A699V5M0_TANCI</name>
<dbReference type="EMBL" id="BKCJ011394200">
    <property type="protein sequence ID" value="GFD29383.1"/>
    <property type="molecule type" value="Genomic_DNA"/>
</dbReference>
<comment type="caution">
    <text evidence="2">The sequence shown here is derived from an EMBL/GenBank/DDBJ whole genome shotgun (WGS) entry which is preliminary data.</text>
</comment>
<protein>
    <submittedName>
        <fullName evidence="2">Retrovirus-related Pol polyprotein from transposon TNT 1-94</fullName>
    </submittedName>
</protein>
<evidence type="ECO:0000259" key="1">
    <source>
        <dbReference type="Pfam" id="PF07727"/>
    </source>
</evidence>
<dbReference type="InterPro" id="IPR013103">
    <property type="entry name" value="RVT_2"/>
</dbReference>
<sequence>KKVVIEEMVSLEKNQTCSLVRISAGKKASQILWMFKVKEEHNGRKRYKARLVVKGFQQKRGIEGNSVWTDSSIEATILEI</sequence>
<feature type="non-terminal residue" evidence="2">
    <location>
        <position position="1"/>
    </location>
</feature>
<gene>
    <name evidence="2" type="ORF">Tci_901352</name>
</gene>
<evidence type="ECO:0000313" key="2">
    <source>
        <dbReference type="EMBL" id="GFD29383.1"/>
    </source>
</evidence>